<evidence type="ECO:0000313" key="5">
    <source>
        <dbReference type="EMBL" id="ROR32419.1"/>
    </source>
</evidence>
<keyword evidence="6" id="KW-1185">Reference proteome</keyword>
<dbReference type="PANTHER" id="PTHR43214">
    <property type="entry name" value="TWO-COMPONENT RESPONSE REGULATOR"/>
    <property type="match status" value="1"/>
</dbReference>
<protein>
    <submittedName>
        <fullName evidence="5">LuxR family two component transcriptional regulator</fullName>
    </submittedName>
</protein>
<organism evidence="5 6">
    <name type="scientific">Inmirania thermothiophila</name>
    <dbReference type="NCBI Taxonomy" id="1750597"/>
    <lineage>
        <taxon>Bacteria</taxon>
        <taxon>Pseudomonadati</taxon>
        <taxon>Pseudomonadota</taxon>
        <taxon>Gammaproteobacteria</taxon>
        <taxon>Chromatiales</taxon>
        <taxon>Ectothiorhodospiraceae</taxon>
        <taxon>Inmirania</taxon>
    </lineage>
</organism>
<dbReference type="CDD" id="cd06170">
    <property type="entry name" value="LuxR_C_like"/>
    <property type="match status" value="1"/>
</dbReference>
<dbReference type="GO" id="GO:0006355">
    <property type="term" value="P:regulation of DNA-templated transcription"/>
    <property type="evidence" value="ECO:0007669"/>
    <property type="project" value="InterPro"/>
</dbReference>
<feature type="domain" description="HTH luxR-type" evidence="3">
    <location>
        <begin position="148"/>
        <end position="213"/>
    </location>
</feature>
<dbReference type="InterPro" id="IPR011006">
    <property type="entry name" value="CheY-like_superfamily"/>
</dbReference>
<dbReference type="PROSITE" id="PS50043">
    <property type="entry name" value="HTH_LUXR_2"/>
    <property type="match status" value="1"/>
</dbReference>
<evidence type="ECO:0000259" key="3">
    <source>
        <dbReference type="PROSITE" id="PS50043"/>
    </source>
</evidence>
<dbReference type="GO" id="GO:0000160">
    <property type="term" value="P:phosphorelay signal transduction system"/>
    <property type="evidence" value="ECO:0007669"/>
    <property type="project" value="InterPro"/>
</dbReference>
<feature type="modified residue" description="4-aspartylphosphate" evidence="2">
    <location>
        <position position="58"/>
    </location>
</feature>
<name>A0A3N1Y0Q7_9GAMM</name>
<dbReference type="InterPro" id="IPR000792">
    <property type="entry name" value="Tscrpt_reg_LuxR_C"/>
</dbReference>
<dbReference type="OrthoDB" id="9796655at2"/>
<dbReference type="GO" id="GO:0003677">
    <property type="term" value="F:DNA binding"/>
    <property type="evidence" value="ECO:0007669"/>
    <property type="project" value="UniProtKB-KW"/>
</dbReference>
<proteinExistence type="predicted"/>
<dbReference type="InterPro" id="IPR016032">
    <property type="entry name" value="Sig_transdc_resp-reg_C-effctor"/>
</dbReference>
<accession>A0A3N1Y0Q7</accession>
<dbReference type="PRINTS" id="PR00038">
    <property type="entry name" value="HTHLUXR"/>
</dbReference>
<dbReference type="AlphaFoldDB" id="A0A3N1Y0Q7"/>
<evidence type="ECO:0000259" key="4">
    <source>
        <dbReference type="PROSITE" id="PS50110"/>
    </source>
</evidence>
<dbReference type="PROSITE" id="PS50110">
    <property type="entry name" value="RESPONSE_REGULATORY"/>
    <property type="match status" value="1"/>
</dbReference>
<dbReference type="EMBL" id="RJVI01000002">
    <property type="protein sequence ID" value="ROR32419.1"/>
    <property type="molecule type" value="Genomic_DNA"/>
</dbReference>
<dbReference type="PANTHER" id="PTHR43214:SF38">
    <property type="entry name" value="NITRATE_NITRITE RESPONSE REGULATOR PROTEIN NARL"/>
    <property type="match status" value="1"/>
</dbReference>
<dbReference type="InterPro" id="IPR001789">
    <property type="entry name" value="Sig_transdc_resp-reg_receiver"/>
</dbReference>
<evidence type="ECO:0000256" key="1">
    <source>
        <dbReference type="ARBA" id="ARBA00023125"/>
    </source>
</evidence>
<dbReference type="SUPFAM" id="SSF46894">
    <property type="entry name" value="C-terminal effector domain of the bipartite response regulators"/>
    <property type="match status" value="1"/>
</dbReference>
<dbReference type="Proteomes" id="UP000276634">
    <property type="component" value="Unassembled WGS sequence"/>
</dbReference>
<keyword evidence="1" id="KW-0238">DNA-binding</keyword>
<feature type="domain" description="Response regulatory" evidence="4">
    <location>
        <begin position="7"/>
        <end position="123"/>
    </location>
</feature>
<dbReference type="SMART" id="SM00421">
    <property type="entry name" value="HTH_LUXR"/>
    <property type="match status" value="1"/>
</dbReference>
<keyword evidence="2" id="KW-0597">Phosphoprotein</keyword>
<dbReference type="RefSeq" id="WP_123401361.1">
    <property type="nucleotide sequence ID" value="NZ_RJVI01000002.1"/>
</dbReference>
<evidence type="ECO:0000313" key="6">
    <source>
        <dbReference type="Proteomes" id="UP000276634"/>
    </source>
</evidence>
<sequence>MSAPRHRVLVVDDHPLFRKGAAELIAMSSALELAGEASSGEEGVRLARSLAPDVILLDLNMKGMDGLTTLRTLRAEGVRARIVVLTVSDHEGDIVEAMRAGADGYLLKDAEPEEILEHLHRVIEGHMAVSDEVTRILVGQLRRGPEPAAPEAARLTAREREVLRLLARGLSNKTIALRLGISDATVKVYVKGILRKLGLRSRTEAAVWAAQHGLDGTSSPDAARDDPA</sequence>
<reference evidence="5 6" key="1">
    <citation type="submission" date="2018-11" db="EMBL/GenBank/DDBJ databases">
        <title>Genomic Encyclopedia of Type Strains, Phase IV (KMG-IV): sequencing the most valuable type-strain genomes for metagenomic binning, comparative biology and taxonomic classification.</title>
        <authorList>
            <person name="Goeker M."/>
        </authorList>
    </citation>
    <scope>NUCLEOTIDE SEQUENCE [LARGE SCALE GENOMIC DNA]</scope>
    <source>
        <strain evidence="5 6">DSM 100275</strain>
    </source>
</reference>
<dbReference type="Pfam" id="PF00196">
    <property type="entry name" value="GerE"/>
    <property type="match status" value="1"/>
</dbReference>
<comment type="caution">
    <text evidence="5">The sequence shown here is derived from an EMBL/GenBank/DDBJ whole genome shotgun (WGS) entry which is preliminary data.</text>
</comment>
<evidence type="ECO:0000256" key="2">
    <source>
        <dbReference type="PROSITE-ProRule" id="PRU00169"/>
    </source>
</evidence>
<gene>
    <name evidence="5" type="ORF">EDC57_1619</name>
</gene>
<dbReference type="NCBIfam" id="NF007935">
    <property type="entry name" value="PRK10651.1"/>
    <property type="match status" value="1"/>
</dbReference>
<dbReference type="InterPro" id="IPR039420">
    <property type="entry name" value="WalR-like"/>
</dbReference>
<dbReference type="SUPFAM" id="SSF52172">
    <property type="entry name" value="CheY-like"/>
    <property type="match status" value="1"/>
</dbReference>
<dbReference type="Gene3D" id="3.40.50.2300">
    <property type="match status" value="1"/>
</dbReference>
<dbReference type="SMART" id="SM00448">
    <property type="entry name" value="REC"/>
    <property type="match status" value="1"/>
</dbReference>
<dbReference type="Pfam" id="PF00072">
    <property type="entry name" value="Response_reg"/>
    <property type="match status" value="1"/>
</dbReference>